<feature type="active site" description="Proton acceptor" evidence="11">
    <location>
        <position position="145"/>
    </location>
</feature>
<dbReference type="InterPro" id="IPR032677">
    <property type="entry name" value="GTP_cyclohydro_II"/>
</dbReference>
<comment type="pathway">
    <text evidence="1 11">Cofactor biosynthesis; riboflavin biosynthesis; 5-amino-6-(D-ribitylamino)uracil from GTP: step 1/4.</text>
</comment>
<feature type="binding site" evidence="11">
    <location>
        <position position="168"/>
    </location>
    <ligand>
        <name>GTP</name>
        <dbReference type="ChEBI" id="CHEBI:37565"/>
    </ligand>
</feature>
<proteinExistence type="inferred from homology"/>
<sequence length="217" mass="23271">MPQQTETIEEPRLVAAAALVAERVAFEVETEIPTAHGRFRFRAYRDLVTGDEHLAIVSLAPVVQGALVRVHSECLTGEVFSSEKCECGPQLDAALERIADGGVVVYLRGHEGRGIGLVAKLKAYRLQQSGLDTLDANLALGLPADDREYVAAAAILGDLGLHSVRLLTNNPDKIAQLTGHGIEVVERVPLVTGAAPANLAYLRAKRDRMGHLIPADT</sequence>
<reference evidence="14" key="1">
    <citation type="submission" date="2016-11" db="EMBL/GenBank/DDBJ databases">
        <authorList>
            <person name="Varghese N."/>
            <person name="Submissions S."/>
        </authorList>
    </citation>
    <scope>NUCLEOTIDE SEQUENCE [LARGE SCALE GENOMIC DNA]</scope>
    <source>
        <strain evidence="14">DSM 8595</strain>
    </source>
</reference>
<keyword evidence="7 11" id="KW-0862">Zinc</keyword>
<name>A0A1N6E1Z5_9MICO</name>
<dbReference type="Proteomes" id="UP000184699">
    <property type="component" value="Unassembled WGS sequence"/>
</dbReference>
<feature type="domain" description="GTP cyclohydrolase II" evidence="12">
    <location>
        <begin position="28"/>
        <end position="189"/>
    </location>
</feature>
<feature type="binding site" evidence="11">
    <location>
        <begin position="69"/>
        <end position="73"/>
    </location>
    <ligand>
        <name>GTP</name>
        <dbReference type="ChEBI" id="CHEBI:37565"/>
    </ligand>
</feature>
<dbReference type="InterPro" id="IPR036144">
    <property type="entry name" value="RibA-like_sf"/>
</dbReference>
<dbReference type="UniPathway" id="UPA00275">
    <property type="reaction ID" value="UER00400"/>
</dbReference>
<dbReference type="NCBIfam" id="NF001591">
    <property type="entry name" value="PRK00393.1"/>
    <property type="match status" value="1"/>
</dbReference>
<keyword evidence="5 11" id="KW-0547">Nucleotide-binding</keyword>
<dbReference type="GO" id="GO:0008686">
    <property type="term" value="F:3,4-dihydroxy-2-butanone-4-phosphate synthase activity"/>
    <property type="evidence" value="ECO:0007669"/>
    <property type="project" value="TreeGrafter"/>
</dbReference>
<evidence type="ECO:0000256" key="4">
    <source>
        <dbReference type="ARBA" id="ARBA00022723"/>
    </source>
</evidence>
<dbReference type="GO" id="GO:0005525">
    <property type="term" value="F:GTP binding"/>
    <property type="evidence" value="ECO:0007669"/>
    <property type="project" value="UniProtKB-KW"/>
</dbReference>
<dbReference type="GO" id="GO:0005829">
    <property type="term" value="C:cytosol"/>
    <property type="evidence" value="ECO:0007669"/>
    <property type="project" value="TreeGrafter"/>
</dbReference>
<dbReference type="EMBL" id="FSRJ01000001">
    <property type="protein sequence ID" value="SIN76987.1"/>
    <property type="molecule type" value="Genomic_DNA"/>
</dbReference>
<dbReference type="Pfam" id="PF00925">
    <property type="entry name" value="GTP_cyclohydro2"/>
    <property type="match status" value="1"/>
</dbReference>
<keyword evidence="14" id="KW-1185">Reference proteome</keyword>
<dbReference type="SUPFAM" id="SSF142695">
    <property type="entry name" value="RibA-like"/>
    <property type="match status" value="1"/>
</dbReference>
<comment type="catalytic activity">
    <reaction evidence="10 11">
        <text>GTP + 4 H2O = 2,5-diamino-6-hydroxy-4-(5-phosphoribosylamino)-pyrimidine + formate + 2 phosphate + 3 H(+)</text>
        <dbReference type="Rhea" id="RHEA:23704"/>
        <dbReference type="ChEBI" id="CHEBI:15377"/>
        <dbReference type="ChEBI" id="CHEBI:15378"/>
        <dbReference type="ChEBI" id="CHEBI:15740"/>
        <dbReference type="ChEBI" id="CHEBI:37565"/>
        <dbReference type="ChEBI" id="CHEBI:43474"/>
        <dbReference type="ChEBI" id="CHEBI:58614"/>
        <dbReference type="EC" id="3.5.4.25"/>
    </reaction>
</comment>
<evidence type="ECO:0000256" key="1">
    <source>
        <dbReference type="ARBA" id="ARBA00004853"/>
    </source>
</evidence>
<feature type="binding site" evidence="11">
    <location>
        <position position="90"/>
    </location>
    <ligand>
        <name>GTP</name>
        <dbReference type="ChEBI" id="CHEBI:37565"/>
    </ligand>
</feature>
<feature type="binding site" evidence="11">
    <location>
        <position position="173"/>
    </location>
    <ligand>
        <name>GTP</name>
        <dbReference type="ChEBI" id="CHEBI:37565"/>
    </ligand>
</feature>
<gene>
    <name evidence="11" type="primary">ribA</name>
    <name evidence="13" type="ORF">SAMN05443544_0988</name>
</gene>
<feature type="active site" description="Nucleophile" evidence="11">
    <location>
        <position position="147"/>
    </location>
</feature>
<evidence type="ECO:0000256" key="10">
    <source>
        <dbReference type="ARBA" id="ARBA00049295"/>
    </source>
</evidence>
<evidence type="ECO:0000256" key="2">
    <source>
        <dbReference type="ARBA" id="ARBA00005520"/>
    </source>
</evidence>
<dbReference type="GO" id="GO:0009231">
    <property type="term" value="P:riboflavin biosynthetic process"/>
    <property type="evidence" value="ECO:0007669"/>
    <property type="project" value="UniProtKB-UniRule"/>
</dbReference>
<evidence type="ECO:0000313" key="14">
    <source>
        <dbReference type="Proteomes" id="UP000184699"/>
    </source>
</evidence>
<evidence type="ECO:0000256" key="9">
    <source>
        <dbReference type="ARBA" id="ARBA00043932"/>
    </source>
</evidence>
<evidence type="ECO:0000256" key="6">
    <source>
        <dbReference type="ARBA" id="ARBA00022801"/>
    </source>
</evidence>
<feature type="binding site" evidence="11">
    <location>
        <position position="87"/>
    </location>
    <ligand>
        <name>Zn(2+)</name>
        <dbReference type="ChEBI" id="CHEBI:29105"/>
        <note>catalytic</note>
    </ligand>
</feature>
<evidence type="ECO:0000313" key="13">
    <source>
        <dbReference type="EMBL" id="SIN76987.1"/>
    </source>
</evidence>
<protein>
    <recommendedName>
        <fullName evidence="11">GTP cyclohydrolase-2</fullName>
        <ecNumber evidence="11">3.5.4.25</ecNumber>
    </recommendedName>
    <alternativeName>
        <fullName evidence="11">GTP cyclohydrolase II</fullName>
    </alternativeName>
</protein>
<dbReference type="PANTHER" id="PTHR21327">
    <property type="entry name" value="GTP CYCLOHYDROLASE II-RELATED"/>
    <property type="match status" value="1"/>
</dbReference>
<keyword evidence="4 11" id="KW-0479">Metal-binding</keyword>
<evidence type="ECO:0000256" key="3">
    <source>
        <dbReference type="ARBA" id="ARBA00022619"/>
    </source>
</evidence>
<comment type="cofactor">
    <cofactor evidence="11">
        <name>Zn(2+)</name>
        <dbReference type="ChEBI" id="CHEBI:29105"/>
    </cofactor>
    <text evidence="11">Binds 1 zinc ion per subunit.</text>
</comment>
<comment type="similarity">
    <text evidence="2">In the N-terminal section; belongs to the DHBP synthase family.</text>
</comment>
<comment type="function">
    <text evidence="9 11">Catalyzes the conversion of GTP to 2,5-diamino-6-ribosylamino-4(3H)-pyrimidinone 5'-phosphate (DARP), formate and pyrophosphate.</text>
</comment>
<feature type="binding site" evidence="11">
    <location>
        <position position="133"/>
    </location>
    <ligand>
        <name>GTP</name>
        <dbReference type="ChEBI" id="CHEBI:37565"/>
    </ligand>
</feature>
<keyword evidence="8 11" id="KW-0342">GTP-binding</keyword>
<evidence type="ECO:0000256" key="7">
    <source>
        <dbReference type="ARBA" id="ARBA00022833"/>
    </source>
</evidence>
<feature type="binding site" evidence="11">
    <location>
        <position position="85"/>
    </location>
    <ligand>
        <name>Zn(2+)</name>
        <dbReference type="ChEBI" id="CHEBI:29105"/>
        <note>catalytic</note>
    </ligand>
</feature>
<dbReference type="InterPro" id="IPR000926">
    <property type="entry name" value="RibA"/>
</dbReference>
<dbReference type="OrthoDB" id="9793111at2"/>
<dbReference type="STRING" id="232089.SAMN05443544_0988"/>
<dbReference type="GO" id="GO:0003935">
    <property type="term" value="F:GTP cyclohydrolase II activity"/>
    <property type="evidence" value="ECO:0007669"/>
    <property type="project" value="UniProtKB-UniRule"/>
</dbReference>
<organism evidence="13 14">
    <name type="scientific">Agromyces cerinus subsp. cerinus</name>
    <dbReference type="NCBI Taxonomy" id="232089"/>
    <lineage>
        <taxon>Bacteria</taxon>
        <taxon>Bacillati</taxon>
        <taxon>Actinomycetota</taxon>
        <taxon>Actinomycetes</taxon>
        <taxon>Micrococcales</taxon>
        <taxon>Microbacteriaceae</taxon>
        <taxon>Agromyces</taxon>
    </lineage>
</organism>
<evidence type="ECO:0000256" key="8">
    <source>
        <dbReference type="ARBA" id="ARBA00023134"/>
    </source>
</evidence>
<dbReference type="GO" id="GO:0008270">
    <property type="term" value="F:zinc ion binding"/>
    <property type="evidence" value="ECO:0007669"/>
    <property type="project" value="UniProtKB-UniRule"/>
</dbReference>
<dbReference type="NCBIfam" id="TIGR00505">
    <property type="entry name" value="ribA"/>
    <property type="match status" value="1"/>
</dbReference>
<dbReference type="AlphaFoldDB" id="A0A1N6E1Z5"/>
<accession>A0A1N6E1Z5</accession>
<keyword evidence="6 11" id="KW-0378">Hydrolase</keyword>
<evidence type="ECO:0000256" key="11">
    <source>
        <dbReference type="HAMAP-Rule" id="MF_00179"/>
    </source>
</evidence>
<dbReference type="CDD" id="cd00641">
    <property type="entry name" value="GTP_cyclohydro2"/>
    <property type="match status" value="1"/>
</dbReference>
<evidence type="ECO:0000256" key="5">
    <source>
        <dbReference type="ARBA" id="ARBA00022741"/>
    </source>
</evidence>
<feature type="binding site" evidence="11">
    <location>
        <position position="74"/>
    </location>
    <ligand>
        <name>Zn(2+)</name>
        <dbReference type="ChEBI" id="CHEBI:29105"/>
        <note>catalytic</note>
    </ligand>
</feature>
<dbReference type="FunFam" id="3.40.50.10990:FF:000001">
    <property type="entry name" value="Riboflavin biosynthesis protein RibBA"/>
    <property type="match status" value="1"/>
</dbReference>
<keyword evidence="3 11" id="KW-0686">Riboflavin biosynthesis</keyword>
<dbReference type="PANTHER" id="PTHR21327:SF18">
    <property type="entry name" value="3,4-DIHYDROXY-2-BUTANONE 4-PHOSPHATE SYNTHASE"/>
    <property type="match status" value="1"/>
</dbReference>
<dbReference type="Gene3D" id="3.40.50.10990">
    <property type="entry name" value="GTP cyclohydrolase II"/>
    <property type="match status" value="1"/>
</dbReference>
<comment type="similarity">
    <text evidence="11">Belongs to the GTP cyclohydrolase II family.</text>
</comment>
<evidence type="ECO:0000259" key="12">
    <source>
        <dbReference type="Pfam" id="PF00925"/>
    </source>
</evidence>
<feature type="binding site" evidence="11">
    <location>
        <begin position="111"/>
        <end position="113"/>
    </location>
    <ligand>
        <name>GTP</name>
        <dbReference type="ChEBI" id="CHEBI:37565"/>
    </ligand>
</feature>
<dbReference type="EC" id="3.5.4.25" evidence="11"/>
<dbReference type="HAMAP" id="MF_00179">
    <property type="entry name" value="RibA"/>
    <property type="match status" value="1"/>
</dbReference>